<comment type="caution">
    <text evidence="2">The sequence shown here is derived from an EMBL/GenBank/DDBJ whole genome shotgun (WGS) entry which is preliminary data.</text>
</comment>
<dbReference type="RefSeq" id="WP_188433852.1">
    <property type="nucleotide sequence ID" value="NZ_BMEX01000041.1"/>
</dbReference>
<evidence type="ECO:0008006" key="4">
    <source>
        <dbReference type="Google" id="ProtNLM"/>
    </source>
</evidence>
<feature type="region of interest" description="Disordered" evidence="1">
    <location>
        <begin position="37"/>
        <end position="59"/>
    </location>
</feature>
<dbReference type="EMBL" id="BMEX01000041">
    <property type="protein sequence ID" value="GGA59217.1"/>
    <property type="molecule type" value="Genomic_DNA"/>
</dbReference>
<gene>
    <name evidence="2" type="ORF">GCM10007416_35410</name>
</gene>
<feature type="compositionally biased region" description="Basic and acidic residues" evidence="1">
    <location>
        <begin position="40"/>
        <end position="49"/>
    </location>
</feature>
<feature type="compositionally biased region" description="Basic residues" evidence="1">
    <location>
        <begin position="50"/>
        <end position="59"/>
    </location>
</feature>
<evidence type="ECO:0000256" key="1">
    <source>
        <dbReference type="SAM" id="MobiDB-lite"/>
    </source>
</evidence>
<protein>
    <recommendedName>
        <fullName evidence="4">Transposase</fullName>
    </recommendedName>
</protein>
<keyword evidence="3" id="KW-1185">Reference proteome</keyword>
<sequence>MKIERVYLLSEEESKQLVYDSLARYINSSFNKTIVRRRKKEEPSGEVRNLRKSIQRQAG</sequence>
<proteinExistence type="predicted"/>
<reference evidence="3" key="1">
    <citation type="journal article" date="2019" name="Int. J. Syst. Evol. Microbiol.">
        <title>The Global Catalogue of Microorganisms (GCM) 10K type strain sequencing project: providing services to taxonomists for standard genome sequencing and annotation.</title>
        <authorList>
            <consortium name="The Broad Institute Genomics Platform"/>
            <consortium name="The Broad Institute Genome Sequencing Center for Infectious Disease"/>
            <person name="Wu L."/>
            <person name="Ma J."/>
        </authorList>
    </citation>
    <scope>NUCLEOTIDE SEQUENCE [LARGE SCALE GENOMIC DNA]</scope>
    <source>
        <strain evidence="3">CGMCC 1.12404</strain>
    </source>
</reference>
<dbReference type="Proteomes" id="UP000617979">
    <property type="component" value="Unassembled WGS sequence"/>
</dbReference>
<evidence type="ECO:0000313" key="3">
    <source>
        <dbReference type="Proteomes" id="UP000617979"/>
    </source>
</evidence>
<evidence type="ECO:0000313" key="2">
    <source>
        <dbReference type="EMBL" id="GGA59217.1"/>
    </source>
</evidence>
<name>A0ABQ1H6P0_9BACL</name>
<accession>A0ABQ1H6P0</accession>
<organism evidence="2 3">
    <name type="scientific">Kroppenstedtia guangzhouensis</name>
    <dbReference type="NCBI Taxonomy" id="1274356"/>
    <lineage>
        <taxon>Bacteria</taxon>
        <taxon>Bacillati</taxon>
        <taxon>Bacillota</taxon>
        <taxon>Bacilli</taxon>
        <taxon>Bacillales</taxon>
        <taxon>Thermoactinomycetaceae</taxon>
        <taxon>Kroppenstedtia</taxon>
    </lineage>
</organism>